<evidence type="ECO:0000313" key="1">
    <source>
        <dbReference type="EMBL" id="KAJ9085432.1"/>
    </source>
</evidence>
<gene>
    <name evidence="1" type="ORF">DSO57_1014084</name>
</gene>
<keyword evidence="2" id="KW-1185">Reference proteome</keyword>
<comment type="caution">
    <text evidence="1">The sequence shown here is derived from an EMBL/GenBank/DDBJ whole genome shotgun (WGS) entry which is preliminary data.</text>
</comment>
<accession>A0ACC2UEW4</accession>
<dbReference type="Proteomes" id="UP001165960">
    <property type="component" value="Unassembled WGS sequence"/>
</dbReference>
<proteinExistence type="predicted"/>
<organism evidence="1 2">
    <name type="scientific">Entomophthora muscae</name>
    <dbReference type="NCBI Taxonomy" id="34485"/>
    <lineage>
        <taxon>Eukaryota</taxon>
        <taxon>Fungi</taxon>
        <taxon>Fungi incertae sedis</taxon>
        <taxon>Zoopagomycota</taxon>
        <taxon>Entomophthoromycotina</taxon>
        <taxon>Entomophthoromycetes</taxon>
        <taxon>Entomophthorales</taxon>
        <taxon>Entomophthoraceae</taxon>
        <taxon>Entomophthora</taxon>
    </lineage>
</organism>
<reference evidence="1" key="1">
    <citation type="submission" date="2022-04" db="EMBL/GenBank/DDBJ databases">
        <title>Genome of the entomopathogenic fungus Entomophthora muscae.</title>
        <authorList>
            <person name="Elya C."/>
            <person name="Lovett B.R."/>
            <person name="Lee E."/>
            <person name="Macias A.M."/>
            <person name="Hajek A.E."/>
            <person name="De Bivort B.L."/>
            <person name="Kasson M.T."/>
            <person name="De Fine Licht H.H."/>
            <person name="Stajich J.E."/>
        </authorList>
    </citation>
    <scope>NUCLEOTIDE SEQUENCE</scope>
    <source>
        <strain evidence="1">Berkeley</strain>
    </source>
</reference>
<protein>
    <submittedName>
        <fullName evidence="1">Uncharacterized protein</fullName>
    </submittedName>
</protein>
<evidence type="ECO:0000313" key="2">
    <source>
        <dbReference type="Proteomes" id="UP001165960"/>
    </source>
</evidence>
<name>A0ACC2UEW4_9FUNG</name>
<dbReference type="EMBL" id="QTSX02000763">
    <property type="protein sequence ID" value="KAJ9085432.1"/>
    <property type="molecule type" value="Genomic_DNA"/>
</dbReference>
<sequence>MKVYMKSTRGEECAHLQHFHQFSSLGFFKCAHLSSAGLVRMAAPTTLNNVYDLITANSETIVEHKFNEAAHTSSK</sequence>